<evidence type="ECO:0000256" key="1">
    <source>
        <dbReference type="SAM" id="SignalP"/>
    </source>
</evidence>
<comment type="caution">
    <text evidence="2">The sequence shown here is derived from an EMBL/GenBank/DDBJ whole genome shotgun (WGS) entry which is preliminary data.</text>
</comment>
<dbReference type="AlphaFoldDB" id="A0A6N7XDY6"/>
<organism evidence="2 3">
    <name type="scientific">Tissierella pigra</name>
    <dbReference type="NCBI Taxonomy" id="2607614"/>
    <lineage>
        <taxon>Bacteria</taxon>
        <taxon>Bacillati</taxon>
        <taxon>Bacillota</taxon>
        <taxon>Tissierellia</taxon>
        <taxon>Tissierellales</taxon>
        <taxon>Tissierellaceae</taxon>
        <taxon>Tissierella</taxon>
    </lineage>
</organism>
<dbReference type="EMBL" id="VUNQ01000003">
    <property type="protein sequence ID" value="MSU00271.1"/>
    <property type="molecule type" value="Genomic_DNA"/>
</dbReference>
<dbReference type="RefSeq" id="WP_154438645.1">
    <property type="nucleotide sequence ID" value="NZ_VUNQ01000003.1"/>
</dbReference>
<feature type="chain" id="PRO_5026714059" evidence="1">
    <location>
        <begin position="24"/>
        <end position="165"/>
    </location>
</feature>
<feature type="signal peptide" evidence="1">
    <location>
        <begin position="1"/>
        <end position="23"/>
    </location>
</feature>
<evidence type="ECO:0000313" key="2">
    <source>
        <dbReference type="EMBL" id="MSU00271.1"/>
    </source>
</evidence>
<dbReference type="Gene3D" id="2.60.120.380">
    <property type="match status" value="1"/>
</dbReference>
<sequence length="165" mass="18554">MRKKSMVLLVVMILLVTSTTVFAEGANVADKTNKNISVMSGMYEVEPNDTPAQAKQNNKLKANTQWKRGKLDRGYDSVDYYYYSHRNYGNIDVTLFNISTRGKVNIEIYRQNSNGTMTRVSGGISDGIQQVVTARNASEGDYFVKLSLLSSSWDQVSYDIKIDAR</sequence>
<keyword evidence="3" id="KW-1185">Reference proteome</keyword>
<reference evidence="2 3" key="1">
    <citation type="submission" date="2019-09" db="EMBL/GenBank/DDBJ databases">
        <title>In-depth cultivation of the pig gut microbiome towards novel bacterial diversity and tailored functional studies.</title>
        <authorList>
            <person name="Wylensek D."/>
            <person name="Hitch T.C.A."/>
            <person name="Clavel T."/>
        </authorList>
    </citation>
    <scope>NUCLEOTIDE SEQUENCE [LARGE SCALE GENOMIC DNA]</scope>
    <source>
        <strain evidence="2 3">WCA3-693-APC-4?</strain>
    </source>
</reference>
<dbReference type="SUPFAM" id="SSF89260">
    <property type="entry name" value="Collagen-binding domain"/>
    <property type="match status" value="1"/>
</dbReference>
<dbReference type="Proteomes" id="UP000469523">
    <property type="component" value="Unassembled WGS sequence"/>
</dbReference>
<name>A0A6N7XDY6_9FIRM</name>
<evidence type="ECO:0000313" key="3">
    <source>
        <dbReference type="Proteomes" id="UP000469523"/>
    </source>
</evidence>
<proteinExistence type="predicted"/>
<accession>A0A6N7XDY6</accession>
<gene>
    <name evidence="2" type="ORF">FYJ83_02180</name>
</gene>
<protein>
    <submittedName>
        <fullName evidence="2">Uncharacterized protein</fullName>
    </submittedName>
</protein>
<keyword evidence="1" id="KW-0732">Signal</keyword>